<dbReference type="AlphaFoldDB" id="A0A9P5YTN7"/>
<accession>A0A9P5YTN7</accession>
<dbReference type="PANTHER" id="PTHR39214">
    <property type="entry name" value="MICROBODY (PEROXISOME) BIOGENESIS PROTEIN PEROXIN 8 (EUROFUNG)"/>
    <property type="match status" value="1"/>
</dbReference>
<gene>
    <name evidence="2" type="ORF">BDN70DRAFT_866094</name>
</gene>
<evidence type="ECO:0000313" key="2">
    <source>
        <dbReference type="EMBL" id="KAF9474525.1"/>
    </source>
</evidence>
<proteinExistence type="predicted"/>
<feature type="region of interest" description="Disordered" evidence="1">
    <location>
        <begin position="693"/>
        <end position="713"/>
    </location>
</feature>
<sequence>MTSADRGYAILLSHLHNPTSKLPIATIQGALAHHLATVASLTTPLAANAITSPFYLSQPFTYEKLQSFSTAFRHASHLKYRALVEAAKTRSKAQVLLGRSMQTKMGQWVTDVLQGVHGGHPVLRLVACSGLLLGVEDLKLGEKSEKQEGIDVGTPRFAVEDENVVALAEVMDTYAYGFTSGSSSCGIEEWEKEFQPAGQDVLSLALIFASQSLPLVTQSKIKALPLTILVRLLTTTISSTFKAGTFLSSVSASVTLSPQHQVHVLASSPLAQTLQALSSSPLSTSIASISKLAANVLALLIDDPSSSRLNEGMHSISDTLDVLRGIAKQIELDWISCPLASVADADIAPDSRDITKSIWTTLKTLLFSNIMLAEAILSTCVYLPPESACVPPASLAVKVLQILSHLSFVVSEFGGVTTTTQGFEHLQKTFYLALDVLAQGEGVHGDSGMKAEAYVQQACFELNSQRVETAAVSPRRAKQAFVLASIEQLVPVLSERCIRNWVWGICYPHLSDPSHRETYESAHSVILAIFAANAQRQQQYHFGNPSSAPEDEAITPENAVPTTSRSKYQSDQSCSPTKILAGVLKPDSDNKSQDAGSKEFTARTPTSGGEAALSATFANKMVPFYSKCLIENSEDGKLNTSQLRLAYAALVRSASVSAYTTTAEEATGGVSDETYALAWYCVQMLLDTINTLAPHSSNPKGKQKATPDDPNTSERVHRLHLMLIATVSSLPLPLMLRVLDKIRVLITAYPSDDSGAAATDASEDQKGGKAELVQALFSELLEKTGDREKEAAIQWWYKYRPTLVEGVVAGEKDRKGVLGRLGAWFRGPKESGKERSLQAMKTADEENPAGQPILSRL</sequence>
<evidence type="ECO:0000313" key="3">
    <source>
        <dbReference type="Proteomes" id="UP000807469"/>
    </source>
</evidence>
<name>A0A9P5YTN7_9AGAR</name>
<feature type="compositionally biased region" description="Basic and acidic residues" evidence="1">
    <location>
        <begin position="586"/>
        <end position="601"/>
    </location>
</feature>
<evidence type="ECO:0000256" key="1">
    <source>
        <dbReference type="SAM" id="MobiDB-lite"/>
    </source>
</evidence>
<feature type="region of interest" description="Disordered" evidence="1">
    <location>
        <begin position="582"/>
        <end position="609"/>
    </location>
</feature>
<protein>
    <submittedName>
        <fullName evidence="2">Uncharacterized protein</fullName>
    </submittedName>
</protein>
<dbReference type="Proteomes" id="UP000807469">
    <property type="component" value="Unassembled WGS sequence"/>
</dbReference>
<organism evidence="2 3">
    <name type="scientific">Pholiota conissans</name>
    <dbReference type="NCBI Taxonomy" id="109636"/>
    <lineage>
        <taxon>Eukaryota</taxon>
        <taxon>Fungi</taxon>
        <taxon>Dikarya</taxon>
        <taxon>Basidiomycota</taxon>
        <taxon>Agaricomycotina</taxon>
        <taxon>Agaricomycetes</taxon>
        <taxon>Agaricomycetidae</taxon>
        <taxon>Agaricales</taxon>
        <taxon>Agaricineae</taxon>
        <taxon>Strophariaceae</taxon>
        <taxon>Pholiota</taxon>
    </lineage>
</organism>
<dbReference type="OrthoDB" id="2357318at2759"/>
<dbReference type="EMBL" id="MU155374">
    <property type="protein sequence ID" value="KAF9474525.1"/>
    <property type="molecule type" value="Genomic_DNA"/>
</dbReference>
<feature type="region of interest" description="Disordered" evidence="1">
    <location>
        <begin position="829"/>
        <end position="857"/>
    </location>
</feature>
<reference evidence="2" key="1">
    <citation type="submission" date="2020-11" db="EMBL/GenBank/DDBJ databases">
        <authorList>
            <consortium name="DOE Joint Genome Institute"/>
            <person name="Ahrendt S."/>
            <person name="Riley R."/>
            <person name="Andreopoulos W."/>
            <person name="Labutti K."/>
            <person name="Pangilinan J."/>
            <person name="Ruiz-Duenas F.J."/>
            <person name="Barrasa J.M."/>
            <person name="Sanchez-Garcia M."/>
            <person name="Camarero S."/>
            <person name="Miyauchi S."/>
            <person name="Serrano A."/>
            <person name="Linde D."/>
            <person name="Babiker R."/>
            <person name="Drula E."/>
            <person name="Ayuso-Fernandez I."/>
            <person name="Pacheco R."/>
            <person name="Padilla G."/>
            <person name="Ferreira P."/>
            <person name="Barriuso J."/>
            <person name="Kellner H."/>
            <person name="Castanera R."/>
            <person name="Alfaro M."/>
            <person name="Ramirez L."/>
            <person name="Pisabarro A.G."/>
            <person name="Kuo A."/>
            <person name="Tritt A."/>
            <person name="Lipzen A."/>
            <person name="He G."/>
            <person name="Yan M."/>
            <person name="Ng V."/>
            <person name="Cullen D."/>
            <person name="Martin F."/>
            <person name="Rosso M.-N."/>
            <person name="Henrissat B."/>
            <person name="Hibbett D."/>
            <person name="Martinez A.T."/>
            <person name="Grigoriev I.V."/>
        </authorList>
    </citation>
    <scope>NUCLEOTIDE SEQUENCE</scope>
    <source>
        <strain evidence="2">CIRM-BRFM 674</strain>
    </source>
</reference>
<dbReference type="InterPro" id="IPR055334">
    <property type="entry name" value="PEX8-like"/>
</dbReference>
<dbReference type="PANTHER" id="PTHR39214:SF1">
    <property type="entry name" value="MICROBODY (PEROXISOME) BIOGENESIS PROTEIN PEROXIN 8 (EUROFUNG)"/>
    <property type="match status" value="1"/>
</dbReference>
<comment type="caution">
    <text evidence="2">The sequence shown here is derived from an EMBL/GenBank/DDBJ whole genome shotgun (WGS) entry which is preliminary data.</text>
</comment>
<keyword evidence="3" id="KW-1185">Reference proteome</keyword>